<dbReference type="Gene3D" id="3.30.1330.30">
    <property type="match status" value="1"/>
</dbReference>
<evidence type="ECO:0000256" key="3">
    <source>
        <dbReference type="ARBA" id="ARBA00022679"/>
    </source>
</evidence>
<protein>
    <submittedName>
        <fullName evidence="5">rRNA methylase</fullName>
    </submittedName>
</protein>
<dbReference type="InterPro" id="IPR001537">
    <property type="entry name" value="SpoU_MeTrfase"/>
</dbReference>
<name>K6QC32_9FIRM</name>
<keyword evidence="3" id="KW-0808">Transferase</keyword>
<gene>
    <name evidence="5" type="ORF">ThesuDRAFT_01699</name>
</gene>
<dbReference type="SUPFAM" id="SSF75217">
    <property type="entry name" value="alpha/beta knot"/>
    <property type="match status" value="1"/>
</dbReference>
<dbReference type="GO" id="GO:0006396">
    <property type="term" value="P:RNA processing"/>
    <property type="evidence" value="ECO:0007669"/>
    <property type="project" value="InterPro"/>
</dbReference>
<dbReference type="InterPro" id="IPR013123">
    <property type="entry name" value="SpoU_subst-bd"/>
</dbReference>
<dbReference type="Gene3D" id="3.40.1280.10">
    <property type="match status" value="1"/>
</dbReference>
<proteinExistence type="inferred from homology"/>
<dbReference type="SUPFAM" id="SSF55315">
    <property type="entry name" value="L30e-like"/>
    <property type="match status" value="1"/>
</dbReference>
<keyword evidence="6" id="KW-1185">Reference proteome</keyword>
<accession>K6QC32</accession>
<dbReference type="PANTHER" id="PTHR43191:SF2">
    <property type="entry name" value="RRNA METHYLTRANSFERASE 3, MITOCHONDRIAL"/>
    <property type="match status" value="1"/>
</dbReference>
<evidence type="ECO:0000256" key="1">
    <source>
        <dbReference type="ARBA" id="ARBA00007228"/>
    </source>
</evidence>
<organism evidence="5 6">
    <name type="scientific">Thermaerobacter subterraneus DSM 13965</name>
    <dbReference type="NCBI Taxonomy" id="867903"/>
    <lineage>
        <taxon>Bacteria</taxon>
        <taxon>Bacillati</taxon>
        <taxon>Bacillota</taxon>
        <taxon>Clostridia</taxon>
        <taxon>Eubacteriales</taxon>
        <taxon>Clostridiales Family XVII. Incertae Sedis</taxon>
        <taxon>Thermaerobacter</taxon>
    </lineage>
</organism>
<dbReference type="eggNOG" id="COG0566">
    <property type="taxonomic scope" value="Bacteria"/>
</dbReference>
<dbReference type="SMART" id="SM00967">
    <property type="entry name" value="SpoU_sub_bind"/>
    <property type="match status" value="1"/>
</dbReference>
<feature type="domain" description="RNA 2-O ribose methyltransferase substrate binding" evidence="4">
    <location>
        <begin position="30"/>
        <end position="106"/>
    </location>
</feature>
<dbReference type="STRING" id="867903.ThesuDRAFT_01699"/>
<keyword evidence="2 5" id="KW-0489">Methyltransferase</keyword>
<dbReference type="RefSeq" id="WP_006903977.1">
    <property type="nucleotide sequence ID" value="NZ_JH976535.1"/>
</dbReference>
<dbReference type="GO" id="GO:0032259">
    <property type="term" value="P:methylation"/>
    <property type="evidence" value="ECO:0007669"/>
    <property type="project" value="UniProtKB-KW"/>
</dbReference>
<evidence type="ECO:0000313" key="5">
    <source>
        <dbReference type="EMBL" id="EKP93981.1"/>
    </source>
</evidence>
<reference evidence="5" key="2">
    <citation type="submission" date="2012-10" db="EMBL/GenBank/DDBJ databases">
        <title>Improved high-quality draft of Thermaerobacter subterraneus C21, DSM 13965.</title>
        <authorList>
            <consortium name="DOE Joint Genome Institute"/>
            <person name="Eisen J."/>
            <person name="Huntemann M."/>
            <person name="Wei C.-L."/>
            <person name="Han J."/>
            <person name="Detter J.C."/>
            <person name="Han C."/>
            <person name="Tapia R."/>
            <person name="Chen A."/>
            <person name="Kyrpides N."/>
            <person name="Mavromatis K."/>
            <person name="Markowitz V."/>
            <person name="Szeto E."/>
            <person name="Ivanova N."/>
            <person name="Mikhailova N."/>
            <person name="Ovchinnikova G."/>
            <person name="Pagani I."/>
            <person name="Pati A."/>
            <person name="Goodwin L."/>
            <person name="Nordberg H.P."/>
            <person name="Cantor M.N."/>
            <person name="Hua S.X."/>
            <person name="Woyke T."/>
            <person name="Eisen J."/>
            <person name="Klenk H.-P."/>
        </authorList>
    </citation>
    <scope>NUCLEOTIDE SEQUENCE [LARGE SCALE GENOMIC DNA]</scope>
    <source>
        <strain evidence="5">DSM 13965</strain>
    </source>
</reference>
<evidence type="ECO:0000259" key="4">
    <source>
        <dbReference type="SMART" id="SM00967"/>
    </source>
</evidence>
<reference evidence="5" key="1">
    <citation type="submission" date="2010-10" db="EMBL/GenBank/DDBJ databases">
        <authorList>
            <consortium name="US DOE Joint Genome Institute (JGI-PGF)"/>
            <person name="Lucas S."/>
            <person name="Copeland A."/>
            <person name="Lapidus A."/>
            <person name="Bruce D."/>
            <person name="Goodwin L."/>
            <person name="Pitluck S."/>
            <person name="Kyrpides N."/>
            <person name="Mavromatis K."/>
            <person name="Detter J.C."/>
            <person name="Han C."/>
            <person name="Land M."/>
            <person name="Hauser L."/>
            <person name="Markowitz V."/>
            <person name="Cheng J.-F."/>
            <person name="Hugenholtz P."/>
            <person name="Woyke T."/>
            <person name="Wu D."/>
            <person name="Pukall R."/>
            <person name="Wahrenburg C."/>
            <person name="Brambilla E."/>
            <person name="Klenk H.-P."/>
            <person name="Eisen J.A."/>
        </authorList>
    </citation>
    <scope>NUCLEOTIDE SEQUENCE [LARGE SCALE GENOMIC DNA]</scope>
    <source>
        <strain evidence="5">DSM 13965</strain>
    </source>
</reference>
<dbReference type="InterPro" id="IPR029028">
    <property type="entry name" value="Alpha/beta_knot_MTases"/>
</dbReference>
<dbReference type="Pfam" id="PF22435">
    <property type="entry name" value="MRM3-like_sub_bind"/>
    <property type="match status" value="1"/>
</dbReference>
<evidence type="ECO:0000313" key="6">
    <source>
        <dbReference type="Proteomes" id="UP000005710"/>
    </source>
</evidence>
<dbReference type="Proteomes" id="UP000005710">
    <property type="component" value="Unassembled WGS sequence"/>
</dbReference>
<dbReference type="InterPro" id="IPR029064">
    <property type="entry name" value="Ribosomal_eL30-like_sf"/>
</dbReference>
<comment type="similarity">
    <text evidence="1">Belongs to the class IV-like SAM-binding methyltransferase superfamily. RNA methyltransferase TrmH family.</text>
</comment>
<dbReference type="CDD" id="cd18095">
    <property type="entry name" value="SpoU-like_rRNA-MTase"/>
    <property type="match status" value="1"/>
</dbReference>
<dbReference type="EMBL" id="AENY02000003">
    <property type="protein sequence ID" value="EKP93981.1"/>
    <property type="molecule type" value="Genomic_DNA"/>
</dbReference>
<dbReference type="InterPro" id="IPR053888">
    <property type="entry name" value="MRM3-like_sub_bind"/>
</dbReference>
<dbReference type="GO" id="GO:0003723">
    <property type="term" value="F:RNA binding"/>
    <property type="evidence" value="ECO:0007669"/>
    <property type="project" value="InterPro"/>
</dbReference>
<dbReference type="GO" id="GO:0005737">
    <property type="term" value="C:cytoplasm"/>
    <property type="evidence" value="ECO:0007669"/>
    <property type="project" value="UniProtKB-ARBA"/>
</dbReference>
<dbReference type="AlphaFoldDB" id="K6QC32"/>
<evidence type="ECO:0000256" key="2">
    <source>
        <dbReference type="ARBA" id="ARBA00022603"/>
    </source>
</evidence>
<comment type="caution">
    <text evidence="5">The sequence shown here is derived from an EMBL/GenBank/DDBJ whole genome shotgun (WGS) entry which is preliminary data.</text>
</comment>
<dbReference type="GO" id="GO:0008173">
    <property type="term" value="F:RNA methyltransferase activity"/>
    <property type="evidence" value="ECO:0007669"/>
    <property type="project" value="InterPro"/>
</dbReference>
<dbReference type="Pfam" id="PF00588">
    <property type="entry name" value="SpoU_methylase"/>
    <property type="match status" value="1"/>
</dbReference>
<dbReference type="InterPro" id="IPR051259">
    <property type="entry name" value="rRNA_Methyltransferase"/>
</dbReference>
<dbReference type="OrthoDB" id="9794400at2"/>
<sequence length="286" mass="28689">MLITSPHNPRIKRLRQLQERRHRRRLGATLVEGRRFVAEALAAGRVVRQAVYTAAFASSAAGAALLRDLAAAGCQLAEVPDRLLAEVALTETPQGIVAEVAVDEPGPAGPSWWQGVAAASLPLALLPDGVQDPGNLGTLLRAAEGLGAAGAVMVPGTVDPFHPRAVRASAGACLRLALARAGDAAEAARAARAAGLAVWVAEAGAATACWDVDWRRPALLVVGNEGAGVSPAVAGQATGRVAIPLAGGIGSLNVAMAGTILLYEAARQAANSGSGPGTGQGAGALS</sequence>
<dbReference type="PANTHER" id="PTHR43191">
    <property type="entry name" value="RRNA METHYLTRANSFERASE 3"/>
    <property type="match status" value="1"/>
</dbReference>
<dbReference type="InterPro" id="IPR029026">
    <property type="entry name" value="tRNA_m1G_MTases_N"/>
</dbReference>
<dbReference type="HOGENOM" id="CLU_021322_3_2_9"/>